<sequence>MAAIIYSLCALTAFACAFLITRSYMRSRLRLLLWSGLCFWGLFLNNFILMVDRVLLGPEIDLSTWRLVVSLVALLPLLFGLIWEEE</sequence>
<proteinExistence type="predicted"/>
<evidence type="ECO:0000313" key="3">
    <source>
        <dbReference type="Proteomes" id="UP000295382"/>
    </source>
</evidence>
<evidence type="ECO:0000313" key="2">
    <source>
        <dbReference type="EMBL" id="TCS36329.1"/>
    </source>
</evidence>
<name>A0A4R3HXY8_PAULE</name>
<keyword evidence="1" id="KW-0812">Transmembrane</keyword>
<evidence type="ECO:0000256" key="1">
    <source>
        <dbReference type="SAM" id="Phobius"/>
    </source>
</evidence>
<dbReference type="InterPro" id="IPR046027">
    <property type="entry name" value="DUF5985"/>
</dbReference>
<keyword evidence="1" id="KW-1133">Transmembrane helix</keyword>
<dbReference type="AlphaFoldDB" id="A0A4R3HXY8"/>
<keyword evidence="1" id="KW-0472">Membrane</keyword>
<dbReference type="Proteomes" id="UP000295382">
    <property type="component" value="Unassembled WGS sequence"/>
</dbReference>
<keyword evidence="3" id="KW-1185">Reference proteome</keyword>
<accession>A0A4R3HXY8</accession>
<feature type="transmembrane region" description="Helical" evidence="1">
    <location>
        <begin position="63"/>
        <end position="83"/>
    </location>
</feature>
<reference evidence="2 3" key="1">
    <citation type="submission" date="2019-03" db="EMBL/GenBank/DDBJ databases">
        <title>Genomic Encyclopedia of Type Strains, Phase IV (KMG-IV): sequencing the most valuable type-strain genomes for metagenomic binning, comparative biology and taxonomic classification.</title>
        <authorList>
            <person name="Goeker M."/>
        </authorList>
    </citation>
    <scope>NUCLEOTIDE SEQUENCE [LARGE SCALE GENOMIC DNA]</scope>
    <source>
        <strain evidence="2 3">DSM 7445</strain>
    </source>
</reference>
<feature type="transmembrane region" description="Helical" evidence="1">
    <location>
        <begin position="31"/>
        <end position="51"/>
    </location>
</feature>
<dbReference type="Pfam" id="PF19447">
    <property type="entry name" value="DUF5985"/>
    <property type="match status" value="1"/>
</dbReference>
<gene>
    <name evidence="2" type="ORF">EDC30_107146</name>
</gene>
<organism evidence="2 3">
    <name type="scientific">Paucimonas lemoignei</name>
    <name type="common">Pseudomonas lemoignei</name>
    <dbReference type="NCBI Taxonomy" id="29443"/>
    <lineage>
        <taxon>Bacteria</taxon>
        <taxon>Pseudomonadati</taxon>
        <taxon>Pseudomonadota</taxon>
        <taxon>Betaproteobacteria</taxon>
        <taxon>Burkholderiales</taxon>
        <taxon>Burkholderiaceae</taxon>
        <taxon>Paucimonas</taxon>
    </lineage>
</organism>
<dbReference type="EMBL" id="SLZQ01000007">
    <property type="protein sequence ID" value="TCS36329.1"/>
    <property type="molecule type" value="Genomic_DNA"/>
</dbReference>
<protein>
    <submittedName>
        <fullName evidence="2">Uncharacterized protein</fullName>
    </submittedName>
</protein>
<comment type="caution">
    <text evidence="2">The sequence shown here is derived from an EMBL/GenBank/DDBJ whole genome shotgun (WGS) entry which is preliminary data.</text>
</comment>
<dbReference type="RefSeq" id="WP_132259152.1">
    <property type="nucleotide sequence ID" value="NZ_SLZQ01000007.1"/>
</dbReference>